<evidence type="ECO:0000256" key="1">
    <source>
        <dbReference type="SAM" id="SignalP"/>
    </source>
</evidence>
<dbReference type="InterPro" id="IPR046601">
    <property type="entry name" value="DUF6660"/>
</dbReference>
<gene>
    <name evidence="2" type="ORF">DX873_15480</name>
</gene>
<reference evidence="2 3" key="1">
    <citation type="submission" date="2018-08" db="EMBL/GenBank/DDBJ databases">
        <title>Muricauda nanhaiensis sp. nov., isolated from seawater of the South China Sea.</title>
        <authorList>
            <person name="Dang Y."/>
        </authorList>
    </citation>
    <scope>NUCLEOTIDE SEQUENCE [LARGE SCALE GENOMIC DNA]</scope>
    <source>
        <strain evidence="2 3">SM1704</strain>
    </source>
</reference>
<evidence type="ECO:0000313" key="2">
    <source>
        <dbReference type="EMBL" id="RDY58495.1"/>
    </source>
</evidence>
<protein>
    <submittedName>
        <fullName evidence="2">Uncharacterized protein</fullName>
    </submittedName>
</protein>
<dbReference type="Proteomes" id="UP000261828">
    <property type="component" value="Unassembled WGS sequence"/>
</dbReference>
<keyword evidence="3" id="KW-1185">Reference proteome</keyword>
<comment type="caution">
    <text evidence="2">The sequence shown here is derived from an EMBL/GenBank/DDBJ whole genome shotgun (WGS) entry which is preliminary data.</text>
</comment>
<accession>A0A371JN04</accession>
<feature type="signal peptide" evidence="1">
    <location>
        <begin position="1"/>
        <end position="23"/>
    </location>
</feature>
<evidence type="ECO:0000313" key="3">
    <source>
        <dbReference type="Proteomes" id="UP000261828"/>
    </source>
</evidence>
<name>A0A371JN04_9FLAO</name>
<sequence length="102" mass="11253">MKFLATILSIYFLALNFVPCSDASCVDEGTEVVSVMDFDGEHGQDCELCSPFCQCHCCHSHTIDFQLAIFEPIQPTISLENFAHVDSLGKDISLSLLQPPRA</sequence>
<feature type="chain" id="PRO_5016588170" evidence="1">
    <location>
        <begin position="24"/>
        <end position="102"/>
    </location>
</feature>
<keyword evidence="1" id="KW-0732">Signal</keyword>
<dbReference type="OrthoDB" id="997115at2"/>
<dbReference type="EMBL" id="QTJX01000004">
    <property type="protein sequence ID" value="RDY58495.1"/>
    <property type="molecule type" value="Genomic_DNA"/>
</dbReference>
<organism evidence="2 3">
    <name type="scientific">Flagellimonas nanhaiensis</name>
    <dbReference type="NCBI Taxonomy" id="2292706"/>
    <lineage>
        <taxon>Bacteria</taxon>
        <taxon>Pseudomonadati</taxon>
        <taxon>Bacteroidota</taxon>
        <taxon>Flavobacteriia</taxon>
        <taxon>Flavobacteriales</taxon>
        <taxon>Flavobacteriaceae</taxon>
        <taxon>Flagellimonas</taxon>
    </lineage>
</organism>
<dbReference type="Pfam" id="PF20365">
    <property type="entry name" value="DUF6660"/>
    <property type="match status" value="1"/>
</dbReference>
<proteinExistence type="predicted"/>
<dbReference type="AlphaFoldDB" id="A0A371JN04"/>